<dbReference type="OrthoDB" id="9787585at2"/>
<dbReference type="Pfam" id="PF13538">
    <property type="entry name" value="UvrD_C_2"/>
    <property type="match status" value="1"/>
</dbReference>
<evidence type="ECO:0000256" key="1">
    <source>
        <dbReference type="ARBA" id="ARBA00022741"/>
    </source>
</evidence>
<organism evidence="8 9">
    <name type="scientific">Motilibacter peucedani</name>
    <dbReference type="NCBI Taxonomy" id="598650"/>
    <lineage>
        <taxon>Bacteria</taxon>
        <taxon>Bacillati</taxon>
        <taxon>Actinomycetota</taxon>
        <taxon>Actinomycetes</taxon>
        <taxon>Motilibacterales</taxon>
        <taxon>Motilibacteraceae</taxon>
        <taxon>Motilibacter</taxon>
    </lineage>
</organism>
<dbReference type="InParanoid" id="A0A420XL61"/>
<dbReference type="SUPFAM" id="SSF52540">
    <property type="entry name" value="P-loop containing nucleoside triphosphate hydrolases"/>
    <property type="match status" value="1"/>
</dbReference>
<dbReference type="GO" id="GO:0003677">
    <property type="term" value="F:DNA binding"/>
    <property type="evidence" value="ECO:0007669"/>
    <property type="project" value="InterPro"/>
</dbReference>
<dbReference type="GO" id="GO:0005524">
    <property type="term" value="F:ATP binding"/>
    <property type="evidence" value="ECO:0007669"/>
    <property type="project" value="UniProtKB-UniRule"/>
</dbReference>
<protein>
    <submittedName>
        <fullName evidence="8">DNA helicase IV</fullName>
    </submittedName>
</protein>
<dbReference type="EMBL" id="RBWV01000016">
    <property type="protein sequence ID" value="RKS68577.1"/>
    <property type="molecule type" value="Genomic_DNA"/>
</dbReference>
<proteinExistence type="predicted"/>
<dbReference type="PANTHER" id="PTHR11070">
    <property type="entry name" value="UVRD / RECB / PCRA DNA HELICASE FAMILY MEMBER"/>
    <property type="match status" value="1"/>
</dbReference>
<keyword evidence="3 5" id="KW-0347">Helicase</keyword>
<evidence type="ECO:0000256" key="3">
    <source>
        <dbReference type="ARBA" id="ARBA00022806"/>
    </source>
</evidence>
<dbReference type="GO" id="GO:0016787">
    <property type="term" value="F:hydrolase activity"/>
    <property type="evidence" value="ECO:0007669"/>
    <property type="project" value="UniProtKB-UniRule"/>
</dbReference>
<comment type="caution">
    <text evidence="8">The sequence shown here is derived from an EMBL/GenBank/DDBJ whole genome shotgun (WGS) entry which is preliminary data.</text>
</comment>
<keyword evidence="4 5" id="KW-0067">ATP-binding</keyword>
<dbReference type="GO" id="GO:0000725">
    <property type="term" value="P:recombinational repair"/>
    <property type="evidence" value="ECO:0007669"/>
    <property type="project" value="TreeGrafter"/>
</dbReference>
<dbReference type="InterPro" id="IPR014016">
    <property type="entry name" value="UvrD-like_ATP-bd"/>
</dbReference>
<dbReference type="InterPro" id="IPR027417">
    <property type="entry name" value="P-loop_NTPase"/>
</dbReference>
<evidence type="ECO:0000256" key="6">
    <source>
        <dbReference type="SAM" id="MobiDB-lite"/>
    </source>
</evidence>
<keyword evidence="2 5" id="KW-0378">Hydrolase</keyword>
<accession>A0A420XL61</accession>
<evidence type="ECO:0000313" key="9">
    <source>
        <dbReference type="Proteomes" id="UP000281955"/>
    </source>
</evidence>
<gene>
    <name evidence="8" type="ORF">CLV35_3705</name>
</gene>
<evidence type="ECO:0000313" key="8">
    <source>
        <dbReference type="EMBL" id="RKS68577.1"/>
    </source>
</evidence>
<dbReference type="RefSeq" id="WP_121194944.1">
    <property type="nucleotide sequence ID" value="NZ_RBWV01000016.1"/>
</dbReference>
<dbReference type="PROSITE" id="PS51198">
    <property type="entry name" value="UVRD_HELICASE_ATP_BIND"/>
    <property type="match status" value="1"/>
</dbReference>
<evidence type="ECO:0000256" key="2">
    <source>
        <dbReference type="ARBA" id="ARBA00022801"/>
    </source>
</evidence>
<keyword evidence="1 5" id="KW-0547">Nucleotide-binding</keyword>
<dbReference type="InterPro" id="IPR000212">
    <property type="entry name" value="DNA_helicase_UvrD/REP"/>
</dbReference>
<feature type="domain" description="UvrD-like helicase ATP-binding" evidence="7">
    <location>
        <begin position="187"/>
        <end position="599"/>
    </location>
</feature>
<name>A0A420XL61_9ACTN</name>
<dbReference type="GO" id="GO:0043138">
    <property type="term" value="F:3'-5' DNA helicase activity"/>
    <property type="evidence" value="ECO:0007669"/>
    <property type="project" value="TreeGrafter"/>
</dbReference>
<reference evidence="8 9" key="1">
    <citation type="submission" date="2018-10" db="EMBL/GenBank/DDBJ databases">
        <title>Genomic Encyclopedia of Archaeal and Bacterial Type Strains, Phase II (KMG-II): from individual species to whole genera.</title>
        <authorList>
            <person name="Goeker M."/>
        </authorList>
    </citation>
    <scope>NUCLEOTIDE SEQUENCE [LARGE SCALE GENOMIC DNA]</scope>
    <source>
        <strain evidence="8 9">RP-AC37</strain>
    </source>
</reference>
<evidence type="ECO:0000256" key="5">
    <source>
        <dbReference type="PROSITE-ProRule" id="PRU00560"/>
    </source>
</evidence>
<dbReference type="AlphaFoldDB" id="A0A420XL61"/>
<sequence>MAAETPAQPAGSELAREQAYVAGLYARLDELRERTARALDDVRRQDTSGTHQNRSERDAFASLHTDRLAQLWAVENGLCFGRLDRVEGDRLYVGRLGLSDDALDQLQVDWRTPAAQAFYRATAANPEGVVRRRHISTRGRSVTGVDDEVLDLDSLSDEDRETLNGEAALLAALSASRTGRMGDIVATIQAEQDRIIRDELDGVLVVQGGPGTGKTAVALHRAAYLLYTYRDRLARRGVLVVGPSPAFVRYIEQVLPSLGETDVLLSSVGELYPGVTAVADEAPEVAELKGDLRMVELVAAAVRERQRLPRGKALELVVDRDTLRLDRQVVDRARQKARRSRRPHNAARKVFVREVVNELTRQVVAAHGSRALDAEDVAEIRAELRAEPAVRDAVDQLWPHLTPERLLGELFASPEALARAGRDLPEAERKLLHRPLVPTPRRGPGPWTPADVPLLDEAAELLGSDTDPDEEEALRAEQERRERAYAEEVLGVLGLEGMVSAEQLAGRYAQAQDYLTTAERAAGDREWAFGHVVVDEAQELSPMAWRVVMRRCPTKSMTLVGDVAQTAALAGAHSWGAVLAPHVQDRWRLAELTVNYRTPLEVMDVANAVLTELDADVTPARAVRESGIEPWARQAGDVVAAVAQAAAEERAAVGDGKVAVLAPRSLLDAIGTAVVAAVPDASVGGGLTALDAPVTVLSVQQSKGLEFDSVLVVEPQALLEETPRGLNDLYVALTRTTRRLGVLHSRALPPVLRGLAGR</sequence>
<evidence type="ECO:0000256" key="4">
    <source>
        <dbReference type="ARBA" id="ARBA00022840"/>
    </source>
</evidence>
<feature type="region of interest" description="Disordered" evidence="6">
    <location>
        <begin position="39"/>
        <end position="58"/>
    </location>
</feature>
<dbReference type="InterPro" id="IPR027785">
    <property type="entry name" value="UvrD-like_helicase_C"/>
</dbReference>
<dbReference type="Proteomes" id="UP000281955">
    <property type="component" value="Unassembled WGS sequence"/>
</dbReference>
<keyword evidence="9" id="KW-1185">Reference proteome</keyword>
<dbReference type="GO" id="GO:0005829">
    <property type="term" value="C:cytosol"/>
    <property type="evidence" value="ECO:0007669"/>
    <property type="project" value="TreeGrafter"/>
</dbReference>
<evidence type="ECO:0000259" key="7">
    <source>
        <dbReference type="PROSITE" id="PS51198"/>
    </source>
</evidence>
<dbReference type="PANTHER" id="PTHR11070:SF45">
    <property type="entry name" value="DNA 3'-5' HELICASE"/>
    <property type="match status" value="1"/>
</dbReference>
<feature type="binding site" evidence="5">
    <location>
        <begin position="208"/>
        <end position="215"/>
    </location>
    <ligand>
        <name>ATP</name>
        <dbReference type="ChEBI" id="CHEBI:30616"/>
    </ligand>
</feature>
<dbReference type="Gene3D" id="3.40.50.300">
    <property type="entry name" value="P-loop containing nucleotide triphosphate hydrolases"/>
    <property type="match status" value="2"/>
</dbReference>